<protein>
    <recommendedName>
        <fullName evidence="2">Reverse transcriptase/retrotransposon-derived protein RNase H-like domain-containing protein</fullName>
    </recommendedName>
</protein>
<reference evidence="3" key="2">
    <citation type="submission" date="2023-06" db="EMBL/GenBank/DDBJ databases">
        <authorList>
            <person name="Swenson N.G."/>
            <person name="Wegrzyn J.L."/>
            <person name="Mcevoy S.L."/>
        </authorList>
    </citation>
    <scope>NUCLEOTIDE SEQUENCE</scope>
    <source>
        <strain evidence="3">NS2018</strain>
        <tissue evidence="3">Leaf</tissue>
    </source>
</reference>
<dbReference type="PANTHER" id="PTHR37984:SF5">
    <property type="entry name" value="PROTEIN NYNRIN-LIKE"/>
    <property type="match status" value="1"/>
</dbReference>
<dbReference type="PANTHER" id="PTHR37984">
    <property type="entry name" value="PROTEIN CBG26694"/>
    <property type="match status" value="1"/>
</dbReference>
<dbReference type="InterPro" id="IPR041577">
    <property type="entry name" value="RT_RNaseH_2"/>
</dbReference>
<evidence type="ECO:0000313" key="3">
    <source>
        <dbReference type="EMBL" id="KAK0591740.1"/>
    </source>
</evidence>
<name>A0AA39SKD9_ACESA</name>
<keyword evidence="1" id="KW-0511">Multifunctional enzyme</keyword>
<comment type="caution">
    <text evidence="3">The sequence shown here is derived from an EMBL/GenBank/DDBJ whole genome shotgun (WGS) entry which is preliminary data.</text>
</comment>
<organism evidence="3 4">
    <name type="scientific">Acer saccharum</name>
    <name type="common">Sugar maple</name>
    <dbReference type="NCBI Taxonomy" id="4024"/>
    <lineage>
        <taxon>Eukaryota</taxon>
        <taxon>Viridiplantae</taxon>
        <taxon>Streptophyta</taxon>
        <taxon>Embryophyta</taxon>
        <taxon>Tracheophyta</taxon>
        <taxon>Spermatophyta</taxon>
        <taxon>Magnoliopsida</taxon>
        <taxon>eudicotyledons</taxon>
        <taxon>Gunneridae</taxon>
        <taxon>Pentapetalae</taxon>
        <taxon>rosids</taxon>
        <taxon>malvids</taxon>
        <taxon>Sapindales</taxon>
        <taxon>Sapindaceae</taxon>
        <taxon>Hippocastanoideae</taxon>
        <taxon>Acereae</taxon>
        <taxon>Acer</taxon>
    </lineage>
</organism>
<feature type="domain" description="Reverse transcriptase/retrotransposon-derived protein RNase H-like" evidence="2">
    <location>
        <begin position="99"/>
        <end position="161"/>
    </location>
</feature>
<reference evidence="3" key="1">
    <citation type="journal article" date="2022" name="Plant J.">
        <title>Strategies of tolerance reflected in two North American maple genomes.</title>
        <authorList>
            <person name="McEvoy S.L."/>
            <person name="Sezen U.U."/>
            <person name="Trouern-Trend A."/>
            <person name="McMahon S.M."/>
            <person name="Schaberg P.G."/>
            <person name="Yang J."/>
            <person name="Wegrzyn J.L."/>
            <person name="Swenson N.G."/>
        </authorList>
    </citation>
    <scope>NUCLEOTIDE SEQUENCE</scope>
    <source>
        <strain evidence="3">NS2018</strain>
    </source>
</reference>
<dbReference type="InterPro" id="IPR050951">
    <property type="entry name" value="Retrovirus_Pol_polyprotein"/>
</dbReference>
<evidence type="ECO:0000256" key="1">
    <source>
        <dbReference type="ARBA" id="ARBA00023268"/>
    </source>
</evidence>
<dbReference type="InterPro" id="IPR043502">
    <property type="entry name" value="DNA/RNA_pol_sf"/>
</dbReference>
<proteinExistence type="predicted"/>
<dbReference type="GO" id="GO:0003824">
    <property type="term" value="F:catalytic activity"/>
    <property type="evidence" value="ECO:0007669"/>
    <property type="project" value="UniProtKB-KW"/>
</dbReference>
<dbReference type="InterPro" id="IPR043128">
    <property type="entry name" value="Rev_trsase/Diguanyl_cyclase"/>
</dbReference>
<sequence>MEHLRAVLEVLSGNKLFINFKKCSWLIGRLLFLGYVVSSEGILVDEEKVRAIHDWPTPNTVGEVRSFHGLATFYRRFIRDFSSIVAPITECLKKGKFQWDEAVDIAFAVIEEKLCTTLVLALPSFEKLFEVECDASGIGVRAVLSQEKRPVAFFSEKLSDAR</sequence>
<dbReference type="SUPFAM" id="SSF56672">
    <property type="entry name" value="DNA/RNA polymerases"/>
    <property type="match status" value="1"/>
</dbReference>
<dbReference type="AlphaFoldDB" id="A0AA39SKD9"/>
<dbReference type="FunFam" id="3.30.70.270:FF:000020">
    <property type="entry name" value="Transposon Tf2-6 polyprotein-like Protein"/>
    <property type="match status" value="1"/>
</dbReference>
<gene>
    <name evidence="3" type="ORF">LWI29_007237</name>
</gene>
<dbReference type="Gene3D" id="3.30.70.270">
    <property type="match status" value="2"/>
</dbReference>
<dbReference type="Proteomes" id="UP001168877">
    <property type="component" value="Unassembled WGS sequence"/>
</dbReference>
<evidence type="ECO:0000259" key="2">
    <source>
        <dbReference type="Pfam" id="PF17919"/>
    </source>
</evidence>
<keyword evidence="4" id="KW-1185">Reference proteome</keyword>
<dbReference type="Pfam" id="PF17919">
    <property type="entry name" value="RT_RNaseH_2"/>
    <property type="match status" value="1"/>
</dbReference>
<accession>A0AA39SKD9</accession>
<evidence type="ECO:0000313" key="4">
    <source>
        <dbReference type="Proteomes" id="UP001168877"/>
    </source>
</evidence>
<dbReference type="EMBL" id="JAUESC010000380">
    <property type="protein sequence ID" value="KAK0591740.1"/>
    <property type="molecule type" value="Genomic_DNA"/>
</dbReference>